<keyword evidence="1" id="KW-1133">Transmembrane helix</keyword>
<dbReference type="AlphaFoldDB" id="A0A0P9EUM6"/>
<evidence type="ECO:0000313" key="2">
    <source>
        <dbReference type="EMBL" id="KPV47968.1"/>
    </source>
</evidence>
<sequence>MNRLDRPTALKIAAAISAFLALVELFVYDLPAYMSGAAAVDQIASTGEGPPFALLIVISIVSLVALLGAYGTWNGRRWGVALVVVCTVLMLFPSIMGILFAPQLSRIWGVTTILLQLVILVCCFWRRSKASVSPQAKSA</sequence>
<comment type="caution">
    <text evidence="2">The sequence shown here is derived from an EMBL/GenBank/DDBJ whole genome shotgun (WGS) entry which is preliminary data.</text>
</comment>
<dbReference type="Proteomes" id="UP000050509">
    <property type="component" value="Unassembled WGS sequence"/>
</dbReference>
<accession>A0A0P9EUM6</accession>
<evidence type="ECO:0000256" key="1">
    <source>
        <dbReference type="SAM" id="Phobius"/>
    </source>
</evidence>
<keyword evidence="1" id="KW-0812">Transmembrane</keyword>
<name>A0A0P9EUM6_9CHLR</name>
<feature type="transmembrane region" description="Helical" evidence="1">
    <location>
        <begin position="80"/>
        <end position="101"/>
    </location>
</feature>
<feature type="transmembrane region" description="Helical" evidence="1">
    <location>
        <begin position="52"/>
        <end position="73"/>
    </location>
</feature>
<gene>
    <name evidence="2" type="ORF">SE17_40600</name>
</gene>
<evidence type="ECO:0008006" key="4">
    <source>
        <dbReference type="Google" id="ProtNLM"/>
    </source>
</evidence>
<reference evidence="2 3" key="1">
    <citation type="submission" date="2015-09" db="EMBL/GenBank/DDBJ databases">
        <title>Draft genome sequence of Kouleothrix aurantiaca JCM 19913.</title>
        <authorList>
            <person name="Hemp J."/>
        </authorList>
    </citation>
    <scope>NUCLEOTIDE SEQUENCE [LARGE SCALE GENOMIC DNA]</scope>
    <source>
        <strain evidence="2 3">COM-B</strain>
    </source>
</reference>
<evidence type="ECO:0000313" key="3">
    <source>
        <dbReference type="Proteomes" id="UP000050509"/>
    </source>
</evidence>
<feature type="transmembrane region" description="Helical" evidence="1">
    <location>
        <begin position="12"/>
        <end position="32"/>
    </location>
</feature>
<dbReference type="EMBL" id="LJCR01003065">
    <property type="protein sequence ID" value="KPV47968.1"/>
    <property type="molecule type" value="Genomic_DNA"/>
</dbReference>
<organism evidence="2 3">
    <name type="scientific">Kouleothrix aurantiaca</name>
    <dbReference type="NCBI Taxonomy" id="186479"/>
    <lineage>
        <taxon>Bacteria</taxon>
        <taxon>Bacillati</taxon>
        <taxon>Chloroflexota</taxon>
        <taxon>Chloroflexia</taxon>
        <taxon>Chloroflexales</taxon>
        <taxon>Roseiflexineae</taxon>
        <taxon>Roseiflexaceae</taxon>
        <taxon>Kouleothrix</taxon>
    </lineage>
</organism>
<feature type="transmembrane region" description="Helical" evidence="1">
    <location>
        <begin position="107"/>
        <end position="125"/>
    </location>
</feature>
<protein>
    <recommendedName>
        <fullName evidence="4">Integral membrane protein</fullName>
    </recommendedName>
</protein>
<proteinExistence type="predicted"/>
<keyword evidence="1" id="KW-0472">Membrane</keyword>
<keyword evidence="3" id="KW-1185">Reference proteome</keyword>